<dbReference type="Proteomes" id="UP000199051">
    <property type="component" value="Unassembled WGS sequence"/>
</dbReference>
<name>A0A1H9V261_9PSEU</name>
<organism evidence="3 4">
    <name type="scientific">Actinokineospora terrae</name>
    <dbReference type="NCBI Taxonomy" id="155974"/>
    <lineage>
        <taxon>Bacteria</taxon>
        <taxon>Bacillati</taxon>
        <taxon>Actinomycetota</taxon>
        <taxon>Actinomycetes</taxon>
        <taxon>Pseudonocardiales</taxon>
        <taxon>Pseudonocardiaceae</taxon>
        <taxon>Actinokineospora</taxon>
    </lineage>
</organism>
<dbReference type="PROSITE" id="PS51257">
    <property type="entry name" value="PROKAR_LIPOPROTEIN"/>
    <property type="match status" value="1"/>
</dbReference>
<protein>
    <submittedName>
        <fullName evidence="3">Uncharacterized protein</fullName>
    </submittedName>
</protein>
<sequence length="102" mass="10734">MVTVRKYFLEAFLAAAGAAACGMVSYHSGGSTVWTVIAMLLGGVAIAALAASLVSRRDPGPAEPTDPQPRHRRTRGPRKLGPRRLFGSSPSTTVAPRPRHLG</sequence>
<evidence type="ECO:0000256" key="1">
    <source>
        <dbReference type="SAM" id="MobiDB-lite"/>
    </source>
</evidence>
<proteinExistence type="predicted"/>
<keyword evidence="2" id="KW-1133">Transmembrane helix</keyword>
<feature type="transmembrane region" description="Helical" evidence="2">
    <location>
        <begin position="7"/>
        <end position="26"/>
    </location>
</feature>
<evidence type="ECO:0000313" key="3">
    <source>
        <dbReference type="EMBL" id="SES15785.1"/>
    </source>
</evidence>
<keyword evidence="2" id="KW-0472">Membrane</keyword>
<gene>
    <name evidence="3" type="ORF">SAMN04487818_1084</name>
</gene>
<feature type="transmembrane region" description="Helical" evidence="2">
    <location>
        <begin position="32"/>
        <end position="54"/>
    </location>
</feature>
<keyword evidence="4" id="KW-1185">Reference proteome</keyword>
<feature type="compositionally biased region" description="Basic residues" evidence="1">
    <location>
        <begin position="70"/>
        <end position="82"/>
    </location>
</feature>
<reference evidence="4" key="1">
    <citation type="submission" date="2016-10" db="EMBL/GenBank/DDBJ databases">
        <authorList>
            <person name="Varghese N."/>
            <person name="Submissions S."/>
        </authorList>
    </citation>
    <scope>NUCLEOTIDE SEQUENCE [LARGE SCALE GENOMIC DNA]</scope>
    <source>
        <strain evidence="4">DSM 44260</strain>
    </source>
</reference>
<dbReference type="STRING" id="155974.SAMN04487818_1084"/>
<keyword evidence="2" id="KW-0812">Transmembrane</keyword>
<dbReference type="RefSeq" id="WP_092780097.1">
    <property type="nucleotide sequence ID" value="NZ_FOGI01000008.1"/>
</dbReference>
<dbReference type="AlphaFoldDB" id="A0A1H9V261"/>
<evidence type="ECO:0000313" key="4">
    <source>
        <dbReference type="Proteomes" id="UP000199051"/>
    </source>
</evidence>
<dbReference type="EMBL" id="FOGI01000008">
    <property type="protein sequence ID" value="SES15785.1"/>
    <property type="molecule type" value="Genomic_DNA"/>
</dbReference>
<feature type="region of interest" description="Disordered" evidence="1">
    <location>
        <begin position="56"/>
        <end position="102"/>
    </location>
</feature>
<evidence type="ECO:0000256" key="2">
    <source>
        <dbReference type="SAM" id="Phobius"/>
    </source>
</evidence>
<accession>A0A1H9V261</accession>